<comment type="similarity">
    <text evidence="2">Belongs to the transketolase family.</text>
</comment>
<comment type="caution">
    <text evidence="5">The sequence shown here is derived from an EMBL/GenBank/DDBJ whole genome shotgun (WGS) entry which is preliminary data.</text>
</comment>
<dbReference type="SUPFAM" id="SSF52518">
    <property type="entry name" value="Thiamin diphosphate-binding fold (THDP-binding)"/>
    <property type="match status" value="1"/>
</dbReference>
<dbReference type="InterPro" id="IPR005475">
    <property type="entry name" value="Transketolase-like_Pyr-bd"/>
</dbReference>
<comment type="cofactor">
    <cofactor evidence="1">
        <name>thiamine diphosphate</name>
        <dbReference type="ChEBI" id="CHEBI:58937"/>
    </cofactor>
</comment>
<evidence type="ECO:0000313" key="5">
    <source>
        <dbReference type="EMBL" id="KKK74677.1"/>
    </source>
</evidence>
<dbReference type="Pfam" id="PF02779">
    <property type="entry name" value="Transket_pyr"/>
    <property type="match status" value="1"/>
</dbReference>
<dbReference type="InterPro" id="IPR009014">
    <property type="entry name" value="Transketo_C/PFOR_II"/>
</dbReference>
<evidence type="ECO:0000256" key="1">
    <source>
        <dbReference type="ARBA" id="ARBA00001964"/>
    </source>
</evidence>
<evidence type="ECO:0000256" key="2">
    <source>
        <dbReference type="ARBA" id="ARBA00007131"/>
    </source>
</evidence>
<sequence length="240" mass="26948">MRNSLINTIVKYAEKDKKLFLISGDAGYGVLDEYKKRFPDRYLNMGVAEQNMISFAAGLGLTGYKVFVYNIIPFVLYRCYEQVRNDICYQRLPIALIGIGSGVTYAPQGITHYAVEDIAIARTLPNLVILSPSDPRESEKCAEFALKSRVPVYIRVAKSGEPLIHKNDIKDITKPLVISEGKEIAILFHGSIGIEVIKALENMGKRPTVISVPMIQPLDFRSLLERLEGIRSLITVEEHF</sequence>
<proteinExistence type="inferred from homology"/>
<dbReference type="SMART" id="SM00861">
    <property type="entry name" value="Transket_pyr"/>
    <property type="match status" value="1"/>
</dbReference>
<name>A0A0F8XZZ1_9ZZZZ</name>
<evidence type="ECO:0000256" key="3">
    <source>
        <dbReference type="ARBA" id="ARBA00023052"/>
    </source>
</evidence>
<dbReference type="InterPro" id="IPR029061">
    <property type="entry name" value="THDP-binding"/>
</dbReference>
<dbReference type="PANTHER" id="PTHR43825">
    <property type="entry name" value="PYRUVATE DEHYDROGENASE E1 COMPONENT"/>
    <property type="match status" value="1"/>
</dbReference>
<dbReference type="SUPFAM" id="SSF52922">
    <property type="entry name" value="TK C-terminal domain-like"/>
    <property type="match status" value="1"/>
</dbReference>
<dbReference type="Gene3D" id="3.40.50.970">
    <property type="match status" value="1"/>
</dbReference>
<evidence type="ECO:0000259" key="4">
    <source>
        <dbReference type="SMART" id="SM00861"/>
    </source>
</evidence>
<dbReference type="EMBL" id="LAZR01056206">
    <property type="protein sequence ID" value="KKK74677.1"/>
    <property type="molecule type" value="Genomic_DNA"/>
</dbReference>
<organism evidence="5">
    <name type="scientific">marine sediment metagenome</name>
    <dbReference type="NCBI Taxonomy" id="412755"/>
    <lineage>
        <taxon>unclassified sequences</taxon>
        <taxon>metagenomes</taxon>
        <taxon>ecological metagenomes</taxon>
    </lineage>
</organism>
<dbReference type="AlphaFoldDB" id="A0A0F8XZZ1"/>
<dbReference type="PANTHER" id="PTHR43825:SF5">
    <property type="entry name" value="HYPOTHETICAL TRANSKETOLASE FAMILY PROTEIN"/>
    <property type="match status" value="1"/>
</dbReference>
<dbReference type="InterPro" id="IPR033248">
    <property type="entry name" value="Transketolase_C"/>
</dbReference>
<reference evidence="5" key="1">
    <citation type="journal article" date="2015" name="Nature">
        <title>Complex archaea that bridge the gap between prokaryotes and eukaryotes.</title>
        <authorList>
            <person name="Spang A."/>
            <person name="Saw J.H."/>
            <person name="Jorgensen S.L."/>
            <person name="Zaremba-Niedzwiedzka K."/>
            <person name="Martijn J."/>
            <person name="Lind A.E."/>
            <person name="van Eijk R."/>
            <person name="Schleper C."/>
            <person name="Guy L."/>
            <person name="Ettema T.J."/>
        </authorList>
    </citation>
    <scope>NUCLEOTIDE SEQUENCE</scope>
</reference>
<dbReference type="InterPro" id="IPR051157">
    <property type="entry name" value="PDH/Transketolase"/>
</dbReference>
<dbReference type="Gene3D" id="3.40.50.920">
    <property type="match status" value="1"/>
</dbReference>
<dbReference type="FunFam" id="3.40.50.970:FF:000129">
    <property type="entry name" value="Transketolase"/>
    <property type="match status" value="1"/>
</dbReference>
<accession>A0A0F8XZZ1</accession>
<dbReference type="CDD" id="cd07033">
    <property type="entry name" value="TPP_PYR_DXS_TK_like"/>
    <property type="match status" value="1"/>
</dbReference>
<protein>
    <recommendedName>
        <fullName evidence="4">Transketolase-like pyrimidine-binding domain-containing protein</fullName>
    </recommendedName>
</protein>
<keyword evidence="3" id="KW-0786">Thiamine pyrophosphate</keyword>
<feature type="domain" description="Transketolase-like pyrimidine-binding" evidence="4">
    <location>
        <begin position="1"/>
        <end position="163"/>
    </location>
</feature>
<gene>
    <name evidence="5" type="ORF">LCGC14_2881390</name>
</gene>
<feature type="non-terminal residue" evidence="5">
    <location>
        <position position="240"/>
    </location>
</feature>
<dbReference type="Pfam" id="PF02780">
    <property type="entry name" value="Transketolase_C"/>
    <property type="match status" value="1"/>
</dbReference>